<sequence length="265" mass="30265">MYVTVLWFTINIKTCGKKLSSCSPSQRPAVQRSVRLCQAQPDSTNSSWTEPYSPESFGFSQIGIIRGPHGVKGELKIAATCDFSHLRLLKTGTRHLLLPNRKYPRPVVLLNGKKASQPNTFIIRLKHITCREQAQQLKQAQLFVRCGEGIELENQEEFLARSLLYLEAWDIHSQRCLGKIVNVYTREEILSYAKPGAQDILELKRIDGRHVYIPFVRPIVPKVDLENKQIWLDPPLGLMDISFEENEEPPRIRGYLSAAKDKINN</sequence>
<dbReference type="SUPFAM" id="SSF50346">
    <property type="entry name" value="PRC-barrel domain"/>
    <property type="match status" value="1"/>
</dbReference>
<gene>
    <name evidence="8" type="ORF">GpartN1_g6636.t1</name>
    <name evidence="7" type="ORF">GpartN1_g919.t1</name>
</gene>
<reference evidence="8" key="1">
    <citation type="journal article" date="2022" name="Proc. Natl. Acad. Sci. U.S.A.">
        <title>Life cycle and functional genomics of the unicellular red alga Galdieria for elucidating algal and plant evolution and industrial use.</title>
        <authorList>
            <person name="Hirooka S."/>
            <person name="Itabashi T."/>
            <person name="Ichinose T.M."/>
            <person name="Onuma R."/>
            <person name="Fujiwara T."/>
            <person name="Yamashita S."/>
            <person name="Jong L.W."/>
            <person name="Tomita R."/>
            <person name="Iwane A.H."/>
            <person name="Miyagishima S.Y."/>
        </authorList>
    </citation>
    <scope>NUCLEOTIDE SEQUENCE</scope>
    <source>
        <strain evidence="8">NBRC 102759</strain>
    </source>
</reference>
<dbReference type="NCBIfam" id="TIGR02273">
    <property type="entry name" value="16S_RimM"/>
    <property type="match status" value="1"/>
</dbReference>
<dbReference type="PANTHER" id="PTHR33692:SF1">
    <property type="entry name" value="RIBOSOME MATURATION FACTOR RIMM"/>
    <property type="match status" value="1"/>
</dbReference>
<comment type="caution">
    <text evidence="8">The sequence shown here is derived from an EMBL/GenBank/DDBJ whole genome shotgun (WGS) entry which is preliminary data.</text>
</comment>
<dbReference type="InterPro" id="IPR056792">
    <property type="entry name" value="PRC_RimM"/>
</dbReference>
<evidence type="ECO:0000313" key="9">
    <source>
        <dbReference type="Proteomes" id="UP001061958"/>
    </source>
</evidence>
<dbReference type="InterPro" id="IPR011961">
    <property type="entry name" value="RimM"/>
</dbReference>
<dbReference type="GO" id="GO:0043022">
    <property type="term" value="F:ribosome binding"/>
    <property type="evidence" value="ECO:0007669"/>
    <property type="project" value="InterPro"/>
</dbReference>
<evidence type="ECO:0000256" key="1">
    <source>
        <dbReference type="ARBA" id="ARBA00022490"/>
    </source>
</evidence>
<dbReference type="PANTHER" id="PTHR33692">
    <property type="entry name" value="RIBOSOME MATURATION FACTOR RIMM"/>
    <property type="match status" value="1"/>
</dbReference>
<dbReference type="Gene3D" id="2.40.30.60">
    <property type="entry name" value="RimM"/>
    <property type="match status" value="1"/>
</dbReference>
<dbReference type="SUPFAM" id="SSF50447">
    <property type="entry name" value="Translation proteins"/>
    <property type="match status" value="1"/>
</dbReference>
<dbReference type="AlphaFoldDB" id="A0A9C7UTS3"/>
<evidence type="ECO:0000256" key="2">
    <source>
        <dbReference type="ARBA" id="ARBA00022517"/>
    </source>
</evidence>
<dbReference type="Pfam" id="PF01782">
    <property type="entry name" value="RimM"/>
    <property type="match status" value="1"/>
</dbReference>
<dbReference type="Proteomes" id="UP001061958">
    <property type="component" value="Unassembled WGS sequence"/>
</dbReference>
<dbReference type="EMBL" id="BQMJ01000060">
    <property type="protein sequence ID" value="GJQ14845.1"/>
    <property type="molecule type" value="Genomic_DNA"/>
</dbReference>
<proteinExistence type="inferred from homology"/>
<dbReference type="HAMAP" id="MF_00014">
    <property type="entry name" value="Ribosome_mat_RimM"/>
    <property type="match status" value="1"/>
</dbReference>
<name>A0A9C7UTS3_9RHOD</name>
<keyword evidence="4" id="KW-0143">Chaperone</keyword>
<evidence type="ECO:0000259" key="6">
    <source>
        <dbReference type="Pfam" id="PF24986"/>
    </source>
</evidence>
<protein>
    <recommendedName>
        <fullName evidence="10">Ribosome maturation factor RimM</fullName>
    </recommendedName>
</protein>
<dbReference type="Gene3D" id="2.30.30.240">
    <property type="entry name" value="PRC-barrel domain"/>
    <property type="match status" value="1"/>
</dbReference>
<dbReference type="InterPro" id="IPR011033">
    <property type="entry name" value="PRC_barrel-like_sf"/>
</dbReference>
<keyword evidence="1" id="KW-0963">Cytoplasm</keyword>
<feature type="domain" description="RimM N-terminal" evidence="5">
    <location>
        <begin position="61"/>
        <end position="144"/>
    </location>
</feature>
<keyword evidence="3" id="KW-0698">rRNA processing</keyword>
<evidence type="ECO:0000256" key="4">
    <source>
        <dbReference type="ARBA" id="ARBA00023186"/>
    </source>
</evidence>
<dbReference type="GO" id="GO:0006364">
    <property type="term" value="P:rRNA processing"/>
    <property type="evidence" value="ECO:0007669"/>
    <property type="project" value="UniProtKB-KW"/>
</dbReference>
<dbReference type="InterPro" id="IPR009000">
    <property type="entry name" value="Transl_B-barrel_sf"/>
</dbReference>
<dbReference type="OrthoDB" id="532420at2759"/>
<evidence type="ECO:0000259" key="5">
    <source>
        <dbReference type="Pfam" id="PF01782"/>
    </source>
</evidence>
<evidence type="ECO:0000256" key="3">
    <source>
        <dbReference type="ARBA" id="ARBA00022552"/>
    </source>
</evidence>
<keyword evidence="2" id="KW-0690">Ribosome biogenesis</keyword>
<evidence type="ECO:0008006" key="10">
    <source>
        <dbReference type="Google" id="ProtNLM"/>
    </source>
</evidence>
<keyword evidence="9" id="KW-1185">Reference proteome</keyword>
<reference evidence="8" key="2">
    <citation type="submission" date="2022-01" db="EMBL/GenBank/DDBJ databases">
        <authorList>
            <person name="Hirooka S."/>
            <person name="Miyagishima S.Y."/>
        </authorList>
    </citation>
    <scope>NUCLEOTIDE SEQUENCE</scope>
    <source>
        <strain evidence="8">NBRC 102759</strain>
    </source>
</reference>
<dbReference type="Pfam" id="PF24986">
    <property type="entry name" value="PRC_RimM"/>
    <property type="match status" value="1"/>
</dbReference>
<evidence type="ECO:0000313" key="7">
    <source>
        <dbReference type="EMBL" id="GJQ09128.1"/>
    </source>
</evidence>
<dbReference type="EMBL" id="BQMJ01000006">
    <property type="protein sequence ID" value="GJQ09128.1"/>
    <property type="molecule type" value="Genomic_DNA"/>
</dbReference>
<dbReference type="InterPro" id="IPR036976">
    <property type="entry name" value="RimM_N_sf"/>
</dbReference>
<evidence type="ECO:0000313" key="8">
    <source>
        <dbReference type="EMBL" id="GJQ14845.1"/>
    </source>
</evidence>
<feature type="domain" description="Ribosome maturation factor RimM PRC barrel" evidence="6">
    <location>
        <begin position="194"/>
        <end position="238"/>
    </location>
</feature>
<organism evidence="8 9">
    <name type="scientific">Galdieria partita</name>
    <dbReference type="NCBI Taxonomy" id="83374"/>
    <lineage>
        <taxon>Eukaryota</taxon>
        <taxon>Rhodophyta</taxon>
        <taxon>Bangiophyceae</taxon>
        <taxon>Galdieriales</taxon>
        <taxon>Galdieriaceae</taxon>
        <taxon>Galdieria</taxon>
    </lineage>
</organism>
<dbReference type="GO" id="GO:0005840">
    <property type="term" value="C:ribosome"/>
    <property type="evidence" value="ECO:0007669"/>
    <property type="project" value="InterPro"/>
</dbReference>
<accession>A0A9C7UTS3</accession>
<dbReference type="InterPro" id="IPR002676">
    <property type="entry name" value="RimM_N"/>
</dbReference>